<evidence type="ECO:0000259" key="1">
    <source>
        <dbReference type="Pfam" id="PF02397"/>
    </source>
</evidence>
<name>A0A5J4SAM0_9ZZZZ</name>
<dbReference type="EMBL" id="SNRY01000283">
    <property type="protein sequence ID" value="KAA6343174.1"/>
    <property type="molecule type" value="Genomic_DNA"/>
</dbReference>
<keyword evidence="2" id="KW-0808">Transferase</keyword>
<dbReference type="AlphaFoldDB" id="A0A5J4SAM0"/>
<dbReference type="PANTHER" id="PTHR30576">
    <property type="entry name" value="COLANIC BIOSYNTHESIS UDP-GLUCOSE LIPID CARRIER TRANSFERASE"/>
    <property type="match status" value="1"/>
</dbReference>
<accession>A0A5J4SAM0</accession>
<evidence type="ECO:0000313" key="2">
    <source>
        <dbReference type="EMBL" id="KAA6343174.1"/>
    </source>
</evidence>
<dbReference type="EC" id="2.7.8.31" evidence="2"/>
<gene>
    <name evidence="2" type="ORF">EZS27_009113</name>
</gene>
<proteinExistence type="predicted"/>
<dbReference type="PANTHER" id="PTHR30576:SF0">
    <property type="entry name" value="UNDECAPRENYL-PHOSPHATE N-ACETYLGALACTOSAMINYL 1-PHOSPHATE TRANSFERASE-RELATED"/>
    <property type="match status" value="1"/>
</dbReference>
<dbReference type="GO" id="GO:0089702">
    <property type="term" value="F:undecaprenyl-phosphate glucose phosphotransferase activity"/>
    <property type="evidence" value="ECO:0007669"/>
    <property type="project" value="UniProtKB-EC"/>
</dbReference>
<organism evidence="2">
    <name type="scientific">termite gut metagenome</name>
    <dbReference type="NCBI Taxonomy" id="433724"/>
    <lineage>
        <taxon>unclassified sequences</taxon>
        <taxon>metagenomes</taxon>
        <taxon>organismal metagenomes</taxon>
    </lineage>
</organism>
<feature type="domain" description="Bacterial sugar transferase" evidence="1">
    <location>
        <begin position="1"/>
        <end position="150"/>
    </location>
</feature>
<dbReference type="InterPro" id="IPR003362">
    <property type="entry name" value="Bact_transf"/>
</dbReference>
<protein>
    <submittedName>
        <fullName evidence="2">UDP-glucose:undecaprenyl-phosphate glucose-1-phosphate transferase</fullName>
        <ecNumber evidence="2">2.7.8.31</ecNumber>
    </submittedName>
</protein>
<comment type="caution">
    <text evidence="2">The sequence shown here is derived from an EMBL/GenBank/DDBJ whole genome shotgun (WGS) entry which is preliminary data.</text>
</comment>
<reference evidence="2" key="1">
    <citation type="submission" date="2019-03" db="EMBL/GenBank/DDBJ databases">
        <title>Single cell metagenomics reveals metabolic interactions within the superorganism composed of flagellate Streblomastix strix and complex community of Bacteroidetes bacteria on its surface.</title>
        <authorList>
            <person name="Treitli S.C."/>
            <person name="Kolisko M."/>
            <person name="Husnik F."/>
            <person name="Keeling P."/>
            <person name="Hampl V."/>
        </authorList>
    </citation>
    <scope>NUCLEOTIDE SEQUENCE</scope>
    <source>
        <strain evidence="2">STM</strain>
    </source>
</reference>
<dbReference type="Pfam" id="PF02397">
    <property type="entry name" value="Bac_transf"/>
    <property type="match status" value="1"/>
</dbReference>
<sequence length="157" mass="18556">MFFSQKRTGKNGKEFWCIKFRSMKLNGESDTKQAVKNDPRTTRFGCFLRHTSLDELPQFINVLKGDMSVVGPRPHPLKLTNDYSKQIPNYMLRHLVKPGITGFAQITGYRGETKELQEMEGRVKRDIWYIQHWSFLLDLKIIIRTMLQWVKKDKKAY</sequence>